<evidence type="ECO:0000256" key="4">
    <source>
        <dbReference type="ARBA" id="ARBA00022729"/>
    </source>
</evidence>
<reference evidence="8" key="2">
    <citation type="submission" date="2020-09" db="EMBL/GenBank/DDBJ databases">
        <authorList>
            <person name="Sun Q."/>
            <person name="Kim S."/>
        </authorList>
    </citation>
    <scope>NUCLEOTIDE SEQUENCE</scope>
    <source>
        <strain evidence="8">KCTC 12710</strain>
    </source>
</reference>
<dbReference type="AlphaFoldDB" id="A0A918R092"/>
<evidence type="ECO:0000256" key="3">
    <source>
        <dbReference type="ARBA" id="ARBA00022525"/>
    </source>
</evidence>
<keyword evidence="4 6" id="KW-0732">Signal</keyword>
<evidence type="ECO:0000256" key="6">
    <source>
        <dbReference type="SAM" id="SignalP"/>
    </source>
</evidence>
<evidence type="ECO:0000256" key="5">
    <source>
        <dbReference type="ARBA" id="ARBA00023180"/>
    </source>
</evidence>
<keyword evidence="3" id="KW-0964">Secreted</keyword>
<dbReference type="InterPro" id="IPR002035">
    <property type="entry name" value="VWF_A"/>
</dbReference>
<dbReference type="SMART" id="SM00327">
    <property type="entry name" value="VWA"/>
    <property type="match status" value="1"/>
</dbReference>
<dbReference type="GO" id="GO:0030313">
    <property type="term" value="C:cell envelope"/>
    <property type="evidence" value="ECO:0007669"/>
    <property type="project" value="UniProtKB-SubCell"/>
</dbReference>
<comment type="caution">
    <text evidence="8">The sequence shown here is derived from an EMBL/GenBank/DDBJ whole genome shotgun (WGS) entry which is preliminary data.</text>
</comment>
<dbReference type="Proteomes" id="UP000636004">
    <property type="component" value="Unassembled WGS sequence"/>
</dbReference>
<dbReference type="PANTHER" id="PTHR31018">
    <property type="entry name" value="SPORULATION-SPECIFIC PROTEIN-RELATED"/>
    <property type="match status" value="1"/>
</dbReference>
<dbReference type="EMBL" id="BMWZ01000003">
    <property type="protein sequence ID" value="GGZ77018.1"/>
    <property type="molecule type" value="Genomic_DNA"/>
</dbReference>
<proteinExistence type="predicted"/>
<feature type="signal peptide" evidence="6">
    <location>
        <begin position="1"/>
        <end position="19"/>
    </location>
</feature>
<dbReference type="InterPro" id="IPR036465">
    <property type="entry name" value="vWFA_dom_sf"/>
</dbReference>
<dbReference type="PANTHER" id="PTHR31018:SF3">
    <property type="entry name" value="RECEPTOR PROTEIN-TYROSINE KINASE"/>
    <property type="match status" value="1"/>
</dbReference>
<keyword evidence="5" id="KW-0325">Glycoprotein</keyword>
<organism evidence="8 9">
    <name type="scientific">Algibacter mikhailovii</name>
    <dbReference type="NCBI Taxonomy" id="425498"/>
    <lineage>
        <taxon>Bacteria</taxon>
        <taxon>Pseudomonadati</taxon>
        <taxon>Bacteroidota</taxon>
        <taxon>Flavobacteriia</taxon>
        <taxon>Flavobacteriales</taxon>
        <taxon>Flavobacteriaceae</taxon>
        <taxon>Algibacter</taxon>
    </lineage>
</organism>
<dbReference type="SUPFAM" id="SSF53300">
    <property type="entry name" value="vWA-like"/>
    <property type="match status" value="1"/>
</dbReference>
<evidence type="ECO:0000259" key="7">
    <source>
        <dbReference type="PROSITE" id="PS50234"/>
    </source>
</evidence>
<evidence type="ECO:0000256" key="1">
    <source>
        <dbReference type="ARBA" id="ARBA00004191"/>
    </source>
</evidence>
<feature type="domain" description="VWFA" evidence="7">
    <location>
        <begin position="297"/>
        <end position="472"/>
    </location>
</feature>
<dbReference type="InterPro" id="IPR026444">
    <property type="entry name" value="Secre_tail"/>
</dbReference>
<dbReference type="RefSeq" id="WP_189359966.1">
    <property type="nucleotide sequence ID" value="NZ_BMWZ01000003.1"/>
</dbReference>
<dbReference type="NCBIfam" id="TIGR04183">
    <property type="entry name" value="Por_Secre_tail"/>
    <property type="match status" value="1"/>
</dbReference>
<evidence type="ECO:0000313" key="9">
    <source>
        <dbReference type="Proteomes" id="UP000636004"/>
    </source>
</evidence>
<dbReference type="Pfam" id="PF00092">
    <property type="entry name" value="VWA"/>
    <property type="match status" value="1"/>
</dbReference>
<keyword evidence="9" id="KW-1185">Reference proteome</keyword>
<name>A0A918R092_9FLAO</name>
<dbReference type="InterPro" id="IPR051648">
    <property type="entry name" value="CWI-Assembly_Regulator"/>
</dbReference>
<comment type="subcellular location">
    <subcellularLocation>
        <location evidence="1">Secreted</location>
        <location evidence="1">Cell wall</location>
    </subcellularLocation>
</comment>
<protein>
    <recommendedName>
        <fullName evidence="7">VWFA domain-containing protein</fullName>
    </recommendedName>
</protein>
<dbReference type="InterPro" id="IPR036116">
    <property type="entry name" value="FN3_sf"/>
</dbReference>
<dbReference type="Gene3D" id="3.80.20.20">
    <property type="entry name" value="Receptor L-domain"/>
    <property type="match status" value="2"/>
</dbReference>
<feature type="chain" id="PRO_5037641367" description="VWFA domain-containing protein" evidence="6">
    <location>
        <begin position="20"/>
        <end position="1265"/>
    </location>
</feature>
<dbReference type="Pfam" id="PF18962">
    <property type="entry name" value="Por_Secre_tail"/>
    <property type="match status" value="1"/>
</dbReference>
<evidence type="ECO:0000256" key="2">
    <source>
        <dbReference type="ARBA" id="ARBA00022512"/>
    </source>
</evidence>
<sequence>MKQILFLLTCSAFILSAYSQTITITFDGQIASAGNNAPLDRVLIENLTNNESRELTSIFEINLSQALSLEDNVINNTKGGFQSIYPNPFESDLNINIYSDGIGSTELSIYNLLGQEIASFSKELTLGIHSFEFSANSNGIHFLVMNDNGNTYTQKVVSNNNVNAFVKLTYNGNDIKQNTSKNAFTKNSKLNPLYEIGDILKLTGFSGKMTNTIYLTPRISQNVTFQFSDYFKFEEYLIETSPPSFVDIMFSVTDQKNLGVDYLSGTDFNVLEDGNTISPTETFRCIKKLDEVAYEQKIVIMLDNSASVASVLPQIKSSAISLVNQILNNPVITNQEIAIYSFSSSTTLIQDFTDNVMDIENAINSISFGFPSTNLYGSLIEGLNKFSNNYSLDLIEEGYLIALTDGDDTQGSSTLTQVVAARNQKRVFMLGLGNEVNPENLNQIDNTGTSFSSIASIDDLEAEFEQISLDLIQYANSFYWLNYLSPKRNGGHTLTIGLPTNTNTDIDKQIDGNFSANGFQDALFGVYANINAQNIYGIDEVIFDYQGSPLEPFAIEAVSYWAFNCPNFTWSIADMSVATIEVDPIDSSKATIIPQTTVASGTILTLTDEANNYTKEIVIRVTDQLPIVETLSISNVTNSGANGVGEIIDIGDSNLINKGFCWSINPNPTISDVNSVNKQNVSVFSVNLSDLKSNTTYYARAFATNNFGVSYGNEISFLAPEGLPQIITDSFTNLTAISVRLNGEVTDEGTNNFIKRGICWSNTTFTPTIDNDNLENAGGKGDFFIDVTSLFPNTTYYYRAYAINDLGITYGESLTFQTKTGIPQLSINNITDITNNSAQTSGNTSSNGAEIIEKGTCWSTSINPTLSDNFTTAGPGNGFFTSIINNLQPGTTYYVRNYATTSLGTTFSFERNFTTKDIPNLEQLIITNTSVDSARALSSLSSDGDSVITEIGFCWSLNPNPTIQDNVSFVSDVIINSSFSKVIDGLNDDTTYYIKSFATNQYGTGYSEEQIFSTKSATFIGNIQFTSQNEIDNFALNRYRRITGNLTISNFIDSNAITSLASLSDLTTVEGELNISNNQALQNLNGLENITNLGGLFMRNNNSIVNLFGLRNLNIVNGRFVLFENLNLSNINNLTKLSDINGYITISANGNINSLSLLSNIEQCKGDLTINAEIYDLNDLSNLTSVKGNIMMANCQNLSNLNGLSNLMEVTGETINFFNCNLTRLDAYCGLKPLFTSGAFSGRLTAESISSRPVTIQSIINNDCN</sequence>
<reference evidence="8" key="1">
    <citation type="journal article" date="2014" name="Int. J. Syst. Evol. Microbiol.">
        <title>Complete genome sequence of Corynebacterium casei LMG S-19264T (=DSM 44701T), isolated from a smear-ripened cheese.</title>
        <authorList>
            <consortium name="US DOE Joint Genome Institute (JGI-PGF)"/>
            <person name="Walter F."/>
            <person name="Albersmeier A."/>
            <person name="Kalinowski J."/>
            <person name="Ruckert C."/>
        </authorList>
    </citation>
    <scope>NUCLEOTIDE SEQUENCE</scope>
    <source>
        <strain evidence="8">KCTC 12710</strain>
    </source>
</reference>
<keyword evidence="2" id="KW-0134">Cell wall</keyword>
<dbReference type="SUPFAM" id="SSF52058">
    <property type="entry name" value="L domain-like"/>
    <property type="match status" value="2"/>
</dbReference>
<dbReference type="Gene3D" id="3.40.50.410">
    <property type="entry name" value="von Willebrand factor, type A domain"/>
    <property type="match status" value="1"/>
</dbReference>
<dbReference type="CDD" id="cd00198">
    <property type="entry name" value="vWFA"/>
    <property type="match status" value="1"/>
</dbReference>
<gene>
    <name evidence="8" type="ORF">GCM10007028_12800</name>
</gene>
<dbReference type="PROSITE" id="PS50234">
    <property type="entry name" value="VWFA"/>
    <property type="match status" value="1"/>
</dbReference>
<accession>A0A918R092</accession>
<evidence type="ECO:0000313" key="8">
    <source>
        <dbReference type="EMBL" id="GGZ77018.1"/>
    </source>
</evidence>
<dbReference type="SUPFAM" id="SSF49265">
    <property type="entry name" value="Fibronectin type III"/>
    <property type="match status" value="2"/>
</dbReference>
<dbReference type="InterPro" id="IPR036941">
    <property type="entry name" value="Rcpt_L-dom_sf"/>
</dbReference>